<comment type="caution">
    <text evidence="2">The sequence shown here is derived from an EMBL/GenBank/DDBJ whole genome shotgun (WGS) entry which is preliminary data.</text>
</comment>
<evidence type="ECO:0000256" key="1">
    <source>
        <dbReference type="SAM" id="Phobius"/>
    </source>
</evidence>
<evidence type="ECO:0000313" key="3">
    <source>
        <dbReference type="Proteomes" id="UP000221504"/>
    </source>
</evidence>
<feature type="transmembrane region" description="Helical" evidence="1">
    <location>
        <begin position="332"/>
        <end position="358"/>
    </location>
</feature>
<evidence type="ECO:0008006" key="4">
    <source>
        <dbReference type="Google" id="ProtNLM"/>
    </source>
</evidence>
<keyword evidence="1" id="KW-0812">Transmembrane</keyword>
<dbReference type="Proteomes" id="UP000221504">
    <property type="component" value="Unassembled WGS sequence"/>
</dbReference>
<dbReference type="Gene3D" id="3.90.930.1">
    <property type="match status" value="1"/>
</dbReference>
<name>A0A2C6BN06_FUSNP</name>
<keyword evidence="1" id="KW-0472">Membrane</keyword>
<sequence length="367" mass="43439">MKKIFLILILIFIFSINIFAGDKNNYNNSQIIKISATWKNNEFINILSNTNDIDMERKIIYYFTPSFRQMFYNKEEKLEIYLDKVKVLANANVYNKKDIKELELLFNFKDNTGTFKFYDENANLRIIMPIENISSSNFTTDNIEAFDENGTQIDMNSLRDLVEIDGLWKNNNLSGTVKGILYKEDNLFFQLFSTPLEESEFYKKHKKQLEELYDNQNIIFKEILDAKNQTLNTKVYNENNVLMTEEILYKKNNSFFKTLKQFYTNGNIKEILNFKDGVYDGLHEIYNEDGSKQLLENYSNGKLISQEKFDDEGFFRKTFTTLKNIAYKIKNFFTFIAEFSTIIIFLVFPIIGIIAVIYEITFKRNKK</sequence>
<dbReference type="SUPFAM" id="SSF82185">
    <property type="entry name" value="Histone H3 K4-specific methyltransferase SET7/9 N-terminal domain"/>
    <property type="match status" value="1"/>
</dbReference>
<reference evidence="2 3" key="1">
    <citation type="submission" date="2017-06" db="EMBL/GenBank/DDBJ databases">
        <title>Draft genome sequence of Fusobacterium nucleatum subsp. polymorphum KCOM 1267 (=ChDC F290).</title>
        <authorList>
            <person name="Kook J.-K."/>
            <person name="Park S.-N."/>
            <person name="Lim Y.K."/>
            <person name="Roh H."/>
        </authorList>
    </citation>
    <scope>NUCLEOTIDE SEQUENCE [LARGE SCALE GENOMIC DNA]</scope>
    <source>
        <strain evidence="3">KCOM 1267(ChDC F290)</strain>
    </source>
</reference>
<organism evidence="2 3">
    <name type="scientific">Fusobacterium nucleatum subsp. polymorphum</name>
    <name type="common">Fusobacterium polymorphum</name>
    <dbReference type="NCBI Taxonomy" id="76857"/>
    <lineage>
        <taxon>Bacteria</taxon>
        <taxon>Fusobacteriati</taxon>
        <taxon>Fusobacteriota</taxon>
        <taxon>Fusobacteriia</taxon>
        <taxon>Fusobacteriales</taxon>
        <taxon>Fusobacteriaceae</taxon>
        <taxon>Fusobacterium</taxon>
    </lineage>
</organism>
<dbReference type="EMBL" id="NIRM01000002">
    <property type="protein sequence ID" value="PHI07896.1"/>
    <property type="molecule type" value="Genomic_DNA"/>
</dbReference>
<keyword evidence="1" id="KW-1133">Transmembrane helix</keyword>
<dbReference type="AlphaFoldDB" id="A0A2C6BN06"/>
<evidence type="ECO:0000313" key="2">
    <source>
        <dbReference type="EMBL" id="PHI07896.1"/>
    </source>
</evidence>
<proteinExistence type="predicted"/>
<accession>A0A2C6BN06</accession>
<protein>
    <recommendedName>
        <fullName evidence="4">MORN repeat protein</fullName>
    </recommendedName>
</protein>
<dbReference type="RefSeq" id="WP_099011293.1">
    <property type="nucleotide sequence ID" value="NZ_CP077154.1"/>
</dbReference>
<gene>
    <name evidence="2" type="ORF">CBG52_06700</name>
</gene>